<keyword evidence="7 11" id="KW-0853">WD repeat</keyword>
<feature type="repeat" description="WD" evidence="11">
    <location>
        <begin position="233"/>
        <end position="277"/>
    </location>
</feature>
<dbReference type="GO" id="GO:0002098">
    <property type="term" value="P:tRNA wobble uridine modification"/>
    <property type="evidence" value="ECO:0007669"/>
    <property type="project" value="InterPro"/>
</dbReference>
<evidence type="ECO:0000256" key="7">
    <source>
        <dbReference type="ARBA" id="ARBA00022574"/>
    </source>
</evidence>
<dbReference type="Pfam" id="PF00400">
    <property type="entry name" value="WD40"/>
    <property type="match status" value="8"/>
</dbReference>
<dbReference type="SUPFAM" id="SSF50978">
    <property type="entry name" value="WD40 repeat-like"/>
    <property type="match status" value="1"/>
</dbReference>
<organism evidence="13 14">
    <name type="scientific">Micractinium conductrix</name>
    <dbReference type="NCBI Taxonomy" id="554055"/>
    <lineage>
        <taxon>Eukaryota</taxon>
        <taxon>Viridiplantae</taxon>
        <taxon>Chlorophyta</taxon>
        <taxon>core chlorophytes</taxon>
        <taxon>Trebouxiophyceae</taxon>
        <taxon>Chlorellales</taxon>
        <taxon>Chlorellaceae</taxon>
        <taxon>Chlorella clade</taxon>
        <taxon>Micractinium</taxon>
    </lineage>
</organism>
<dbReference type="AlphaFoldDB" id="A0A2P6VIG8"/>
<evidence type="ECO:0000256" key="10">
    <source>
        <dbReference type="ARBA" id="ARBA00023242"/>
    </source>
</evidence>
<dbReference type="InterPro" id="IPR001680">
    <property type="entry name" value="WD40_rpt"/>
</dbReference>
<comment type="subcellular location">
    <subcellularLocation>
        <location evidence="2">Cytoplasm</location>
    </subcellularLocation>
    <subcellularLocation>
        <location evidence="1">Nucleus</location>
    </subcellularLocation>
</comment>
<keyword evidence="8" id="KW-0819">tRNA processing</keyword>
<feature type="repeat" description="WD" evidence="11">
    <location>
        <begin position="52"/>
        <end position="91"/>
    </location>
</feature>
<feature type="region of interest" description="Disordered" evidence="12">
    <location>
        <begin position="620"/>
        <end position="641"/>
    </location>
</feature>
<dbReference type="SMART" id="SM00320">
    <property type="entry name" value="WD40"/>
    <property type="match status" value="11"/>
</dbReference>
<evidence type="ECO:0000313" key="14">
    <source>
        <dbReference type="Proteomes" id="UP000239649"/>
    </source>
</evidence>
<evidence type="ECO:0000256" key="1">
    <source>
        <dbReference type="ARBA" id="ARBA00004123"/>
    </source>
</evidence>
<dbReference type="PANTHER" id="PTHR44111:SF1">
    <property type="entry name" value="ELONGATOR COMPLEX PROTEIN 2"/>
    <property type="match status" value="1"/>
</dbReference>
<dbReference type="PROSITE" id="PS50294">
    <property type="entry name" value="WD_REPEATS_REGION"/>
    <property type="match status" value="3"/>
</dbReference>
<evidence type="ECO:0000256" key="2">
    <source>
        <dbReference type="ARBA" id="ARBA00004496"/>
    </source>
</evidence>
<dbReference type="GO" id="GO:0005737">
    <property type="term" value="C:cytoplasm"/>
    <property type="evidence" value="ECO:0007669"/>
    <property type="project" value="UniProtKB-SubCell"/>
</dbReference>
<feature type="repeat" description="WD" evidence="11">
    <location>
        <begin position="764"/>
        <end position="797"/>
    </location>
</feature>
<evidence type="ECO:0000256" key="12">
    <source>
        <dbReference type="SAM" id="MobiDB-lite"/>
    </source>
</evidence>
<dbReference type="InterPro" id="IPR015943">
    <property type="entry name" value="WD40/YVTN_repeat-like_dom_sf"/>
</dbReference>
<dbReference type="InterPro" id="IPR036322">
    <property type="entry name" value="WD40_repeat_dom_sf"/>
</dbReference>
<feature type="region of interest" description="Disordered" evidence="12">
    <location>
        <begin position="505"/>
        <end position="527"/>
    </location>
</feature>
<dbReference type="STRING" id="554055.A0A2P6VIG8"/>
<evidence type="ECO:0000256" key="3">
    <source>
        <dbReference type="ARBA" id="ARBA00005043"/>
    </source>
</evidence>
<dbReference type="Gene3D" id="2.130.10.10">
    <property type="entry name" value="YVTN repeat-like/Quinoprotein amine dehydrogenase"/>
    <property type="match status" value="6"/>
</dbReference>
<accession>A0A2P6VIG8</accession>
<dbReference type="Proteomes" id="UP000239649">
    <property type="component" value="Unassembled WGS sequence"/>
</dbReference>
<evidence type="ECO:0000256" key="9">
    <source>
        <dbReference type="ARBA" id="ARBA00022737"/>
    </source>
</evidence>
<keyword evidence="9" id="KW-0677">Repeat</keyword>
<dbReference type="UniPathway" id="UPA00988"/>
<evidence type="ECO:0000313" key="13">
    <source>
        <dbReference type="EMBL" id="PSC73893.1"/>
    </source>
</evidence>
<keyword evidence="6" id="KW-0963">Cytoplasm</keyword>
<evidence type="ECO:0000256" key="8">
    <source>
        <dbReference type="ARBA" id="ARBA00022694"/>
    </source>
</evidence>
<feature type="compositionally biased region" description="Gly residues" evidence="12">
    <location>
        <begin position="507"/>
        <end position="527"/>
    </location>
</feature>
<feature type="repeat" description="WD" evidence="11">
    <location>
        <begin position="108"/>
        <end position="143"/>
    </location>
</feature>
<evidence type="ECO:0000256" key="5">
    <source>
        <dbReference type="ARBA" id="ARBA00020267"/>
    </source>
</evidence>
<evidence type="ECO:0000256" key="11">
    <source>
        <dbReference type="PROSITE-ProRule" id="PRU00221"/>
    </source>
</evidence>
<sequence length="914" mass="93409">MAIPDVRLAHLGAGCNRVVNALDWGAAGLLAYAAHNAVMIYDPEEARVMGALLGHTDRVACVHWLPAAPLGLPPSTAALASGGGDGTVRLWLWSPATPGQPWHLCATLQGHTTPVTSLASLPAPGGSGLLLVSTAGDGDVLVWGCGAEAGGGGVSGVSGEGGEAHAGPPAALRQEAWRLRQRVPLGHVLQDCAALAPLPADPSWLLLALGGVDGGVRLYLAPPGGDFALACCLAGHQDWVKSLAWAQLDDGKLLLASASQDRNVRVWAVQQQQQQQQGEEAVDGAAAAGGAAGAALLTRYAPKPLLCTDRRKYSATLEALLIGHEDWVHSVAWHPVQPAPGAGSTTQPPCLLSASMDRTMMVWRPDVATGLWMSEESVGDAGSNHLGYYSCCWAPDGSGIAAHGFTGALHIWRRPRSSVGSDATHGGGGSAGHGGWLPAHALGGHYGSVVDACWAADGACLLTVSEDQTARMTTRLAGGHWCEIARPQVHGHDFSSVATLPCPAASGSGGDAHSSGGGGGNGGAANGSGGPAAAPRYVYASGSEEKVVRVFEAPRAFHDTLALARGRAPAGGGATATRSGALGAALPALGLSNKAVYEEDASGSAEAACLGMGALGLGPTGPDFPQGPDLAPHSAPSAVSGPPLEEHLAQNTLWPEVHKLYGHGNELYCLDADPRGSFLASACRAQSADAAAIWLWDTSKWVGAAQLHAHTLTVTQLAFSPDGRFLASASRDRTVAIFQRREGAAGGDAGGDDAAQPFSLVGRIKAHARIVWGLHWSPDSSLLATASRDGKVKVWRVAGSAAEDAAPPSAAALAVACGDSVRSVQFAPCCQPGAGYHLAAGLEGGGLQLLRLTGSAGGQLAAERVWEAPPYEQHAAAVRRLCWRRDEGSSGGGERLQLASCSEDHSIRIFSVCL</sequence>
<comment type="caution">
    <text evidence="13">The sequence shown here is derived from an EMBL/GenBank/DDBJ whole genome shotgun (WGS) entry which is preliminary data.</text>
</comment>
<evidence type="ECO:0000256" key="6">
    <source>
        <dbReference type="ARBA" id="ARBA00022490"/>
    </source>
</evidence>
<dbReference type="InterPro" id="IPR011047">
    <property type="entry name" value="Quinoprotein_ADH-like_sf"/>
</dbReference>
<dbReference type="SUPFAM" id="SSF50998">
    <property type="entry name" value="Quinoprotein alcohol dehydrogenase-like"/>
    <property type="match status" value="1"/>
</dbReference>
<comment type="similarity">
    <text evidence="4">Belongs to the WD repeat ELP2 family.</text>
</comment>
<evidence type="ECO:0000256" key="4">
    <source>
        <dbReference type="ARBA" id="ARBA00005881"/>
    </source>
</evidence>
<dbReference type="InterPro" id="IPR037289">
    <property type="entry name" value="Elp2"/>
</dbReference>
<comment type="pathway">
    <text evidence="3">tRNA modification; 5-methoxycarbonylmethyl-2-thiouridine-tRNA biosynthesis.</text>
</comment>
<dbReference type="EMBL" id="LHPF02000006">
    <property type="protein sequence ID" value="PSC73893.1"/>
    <property type="molecule type" value="Genomic_DNA"/>
</dbReference>
<gene>
    <name evidence="13" type="ORF">C2E20_2870</name>
</gene>
<protein>
    <recommendedName>
        <fullName evidence="5">Elongator complex protein 2</fullName>
    </recommendedName>
</protein>
<keyword evidence="10" id="KW-0539">Nucleus</keyword>
<dbReference type="PANTHER" id="PTHR44111">
    <property type="entry name" value="ELONGATOR COMPLEX PROTEIN 2"/>
    <property type="match status" value="1"/>
</dbReference>
<dbReference type="GO" id="GO:0033588">
    <property type="term" value="C:elongator holoenzyme complex"/>
    <property type="evidence" value="ECO:0007669"/>
    <property type="project" value="InterPro"/>
</dbReference>
<feature type="repeat" description="WD" evidence="11">
    <location>
        <begin position="707"/>
        <end position="739"/>
    </location>
</feature>
<keyword evidence="14" id="KW-1185">Reference proteome</keyword>
<dbReference type="PROSITE" id="PS50082">
    <property type="entry name" value="WD_REPEATS_2"/>
    <property type="match status" value="5"/>
</dbReference>
<reference evidence="13 14" key="1">
    <citation type="journal article" date="2018" name="Plant J.">
        <title>Genome sequences of Chlorella sorokiniana UTEX 1602 and Micractinium conductrix SAG 241.80: implications to maltose excretion by a green alga.</title>
        <authorList>
            <person name="Arriola M.B."/>
            <person name="Velmurugan N."/>
            <person name="Zhang Y."/>
            <person name="Plunkett M.H."/>
            <person name="Hondzo H."/>
            <person name="Barney B.M."/>
        </authorList>
    </citation>
    <scope>NUCLEOTIDE SEQUENCE [LARGE SCALE GENOMIC DNA]</scope>
    <source>
        <strain evidence="13 14">SAG 241.80</strain>
    </source>
</reference>
<dbReference type="OrthoDB" id="27911at2759"/>
<dbReference type="GO" id="GO:0005634">
    <property type="term" value="C:nucleus"/>
    <property type="evidence" value="ECO:0007669"/>
    <property type="project" value="UniProtKB-SubCell"/>
</dbReference>
<proteinExistence type="inferred from homology"/>
<name>A0A2P6VIG8_9CHLO</name>